<evidence type="ECO:0000259" key="1">
    <source>
        <dbReference type="PROSITE" id="PS51186"/>
    </source>
</evidence>
<dbReference type="PROSITE" id="PS51186">
    <property type="entry name" value="GNAT"/>
    <property type="match status" value="1"/>
</dbReference>
<gene>
    <name evidence="2" type="ORF">Mlute_00655</name>
</gene>
<dbReference type="OrthoDB" id="275336at2"/>
<evidence type="ECO:0000313" key="2">
    <source>
        <dbReference type="EMBL" id="RIH88394.1"/>
    </source>
</evidence>
<dbReference type="CDD" id="cd04301">
    <property type="entry name" value="NAT_SF"/>
    <property type="match status" value="1"/>
</dbReference>
<dbReference type="AlphaFoldDB" id="A0A399EUU7"/>
<accession>A0A399EUU7</accession>
<dbReference type="InterPro" id="IPR016181">
    <property type="entry name" value="Acyl_CoA_acyltransferase"/>
</dbReference>
<dbReference type="RefSeq" id="WP_119359333.1">
    <property type="nucleotide sequence ID" value="NZ_QWKZ01000013.1"/>
</dbReference>
<dbReference type="GO" id="GO:0016747">
    <property type="term" value="F:acyltransferase activity, transferring groups other than amino-acyl groups"/>
    <property type="evidence" value="ECO:0007669"/>
    <property type="project" value="InterPro"/>
</dbReference>
<organism evidence="2 3">
    <name type="scientific">Meiothermus luteus</name>
    <dbReference type="NCBI Taxonomy" id="2026184"/>
    <lineage>
        <taxon>Bacteria</taxon>
        <taxon>Thermotogati</taxon>
        <taxon>Deinococcota</taxon>
        <taxon>Deinococci</taxon>
        <taxon>Thermales</taxon>
        <taxon>Thermaceae</taxon>
        <taxon>Meiothermus</taxon>
    </lineage>
</organism>
<comment type="caution">
    <text evidence="2">The sequence shown here is derived from an EMBL/GenBank/DDBJ whole genome shotgun (WGS) entry which is preliminary data.</text>
</comment>
<dbReference type="SUPFAM" id="SSF55729">
    <property type="entry name" value="Acyl-CoA N-acyltransferases (Nat)"/>
    <property type="match status" value="1"/>
</dbReference>
<dbReference type="Pfam" id="PF00583">
    <property type="entry name" value="Acetyltransf_1"/>
    <property type="match status" value="1"/>
</dbReference>
<dbReference type="InterPro" id="IPR000182">
    <property type="entry name" value="GNAT_dom"/>
</dbReference>
<dbReference type="Proteomes" id="UP000265800">
    <property type="component" value="Unassembled WGS sequence"/>
</dbReference>
<protein>
    <submittedName>
        <fullName evidence="2">Acetyltransferase (GNAT) family protein</fullName>
    </submittedName>
</protein>
<evidence type="ECO:0000313" key="3">
    <source>
        <dbReference type="Proteomes" id="UP000265800"/>
    </source>
</evidence>
<dbReference type="EMBL" id="QWKZ01000013">
    <property type="protein sequence ID" value="RIH88394.1"/>
    <property type="molecule type" value="Genomic_DNA"/>
</dbReference>
<dbReference type="Gene3D" id="3.40.630.30">
    <property type="match status" value="1"/>
</dbReference>
<reference evidence="2 3" key="1">
    <citation type="submission" date="2018-08" db="EMBL/GenBank/DDBJ databases">
        <title>Meiothermus luteus KCTC 52599 genome sequencing project.</title>
        <authorList>
            <person name="Da Costa M.S."/>
            <person name="Albuquerque L."/>
            <person name="Raposo P."/>
            <person name="Froufe H.J.C."/>
            <person name="Barroso C.S."/>
            <person name="Egas C."/>
        </authorList>
    </citation>
    <scope>NUCLEOTIDE SEQUENCE [LARGE SCALE GENOMIC DNA]</scope>
    <source>
        <strain evidence="2 3">KCTC 52599</strain>
    </source>
</reference>
<proteinExistence type="predicted"/>
<sequence length="179" mass="20638">MQAEVTTYYLEMLSPQALRPKRGAPEGFLLMKAEIPSAELQRFLYRGVGGNWYWYEKAHWDYQQWLAYAKNPNLHTWVAYLRGTPAGYFQLELQPEANVEIVYFGLFPQFAGMGLGGYLLTCALEEAWRLGARRVWVHTCSLDSPRALANYLARGMRLYKTETRLLEIPDRPPGPWEGA</sequence>
<keyword evidence="3" id="KW-1185">Reference proteome</keyword>
<keyword evidence="2" id="KW-0808">Transferase</keyword>
<name>A0A399EUU7_9DEIN</name>
<feature type="domain" description="N-acetyltransferase" evidence="1">
    <location>
        <begin position="33"/>
        <end position="175"/>
    </location>
</feature>